<keyword evidence="3" id="KW-0964">Secreted</keyword>
<dbReference type="Pfam" id="PF00669">
    <property type="entry name" value="Flagellin_N"/>
    <property type="match status" value="1"/>
</dbReference>
<dbReference type="RefSeq" id="WP_106666083.1">
    <property type="nucleotide sequence ID" value="NZ_PGGM01000011.1"/>
</dbReference>
<dbReference type="PANTHER" id="PTHR42792">
    <property type="entry name" value="FLAGELLIN"/>
    <property type="match status" value="1"/>
</dbReference>
<comment type="subcellular location">
    <subcellularLocation>
        <location evidence="3">Secreted</location>
    </subcellularLocation>
    <subcellularLocation>
        <location evidence="3">Bacterial flagellum</location>
    </subcellularLocation>
</comment>
<dbReference type="NCBIfam" id="NF004669">
    <property type="entry name" value="PRK06008.1"/>
    <property type="match status" value="1"/>
</dbReference>
<dbReference type="InterPro" id="IPR001492">
    <property type="entry name" value="Flagellin"/>
</dbReference>
<sequence length="349" mass="36936">MKTQSVSSYVLANSTRNILARAQADLVKAQTEATTGFVYDKGLSLGSRTGQSVSLRKEHDRLTVLTDTNATISERMTTSQDALSNLIKGSQDFLAMVTAMKGGAAGGVVAVDKAKVLMQTATDLVNTSFNGEYVFAGVNTDVKPLGDYDAAGNPARAAVLQSFQDYFGFPTTDPQVASISAADMKNYLDTSFSLEFDATSWSANWSSASDTLVKSRIAPSELAETSASANGAGFRNIAMSYTMIAELGDIGLGESALDEVVSKAMQTTTGAISALADTQSFLGNAQARTKDATDRLTVQIKVLNSSVLDLEAVDPYEAATRVNALTTQIEASYALTVKLQSLSLLNYLK</sequence>
<dbReference type="GO" id="GO:0009288">
    <property type="term" value="C:bacterial-type flagellum"/>
    <property type="evidence" value="ECO:0007669"/>
    <property type="project" value="UniProtKB-SubCell"/>
</dbReference>
<evidence type="ECO:0000313" key="7">
    <source>
        <dbReference type="Proteomes" id="UP000241764"/>
    </source>
</evidence>
<evidence type="ECO:0000256" key="1">
    <source>
        <dbReference type="ARBA" id="ARBA00005709"/>
    </source>
</evidence>
<dbReference type="EMBL" id="PGGM01000011">
    <property type="protein sequence ID" value="PSH61910.1"/>
    <property type="molecule type" value="Genomic_DNA"/>
</dbReference>
<proteinExistence type="inferred from homology"/>
<keyword evidence="6" id="KW-0969">Cilium</keyword>
<feature type="domain" description="Flagellin N-terminal" evidence="4">
    <location>
        <begin position="6"/>
        <end position="140"/>
    </location>
</feature>
<name>A0A2P7B663_9HYPH</name>
<dbReference type="Gene3D" id="1.20.1330.10">
    <property type="entry name" value="f41 fragment of flagellin, N-terminal domain"/>
    <property type="match status" value="1"/>
</dbReference>
<dbReference type="OrthoDB" id="8004955at2"/>
<keyword evidence="6" id="KW-0966">Cell projection</keyword>
<accession>A0A2P7B663</accession>
<feature type="domain" description="Flagellin C-terminal" evidence="5">
    <location>
        <begin position="265"/>
        <end position="348"/>
    </location>
</feature>
<evidence type="ECO:0000313" key="6">
    <source>
        <dbReference type="EMBL" id="PSH61910.1"/>
    </source>
</evidence>
<dbReference type="SUPFAM" id="SSF64518">
    <property type="entry name" value="Phase 1 flagellin"/>
    <property type="match status" value="1"/>
</dbReference>
<dbReference type="Pfam" id="PF00700">
    <property type="entry name" value="Flagellin_C"/>
    <property type="match status" value="1"/>
</dbReference>
<keyword evidence="7" id="KW-1185">Reference proteome</keyword>
<comment type="function">
    <text evidence="3">Flagellin is the subunit protein which polymerizes to form the filaments of bacterial flagella.</text>
</comment>
<dbReference type="AlphaFoldDB" id="A0A2P7B663"/>
<comment type="similarity">
    <text evidence="1 3">Belongs to the bacterial flagellin family.</text>
</comment>
<keyword evidence="2 3" id="KW-0975">Bacterial flagellum</keyword>
<evidence type="ECO:0000259" key="4">
    <source>
        <dbReference type="Pfam" id="PF00669"/>
    </source>
</evidence>
<reference evidence="7" key="1">
    <citation type="submission" date="2017-11" db="EMBL/GenBank/DDBJ databases">
        <authorList>
            <person name="Kuznetsova I."/>
            <person name="Sazanova A."/>
            <person name="Chirak E."/>
            <person name="Safronova V."/>
            <person name="Willems A."/>
        </authorList>
    </citation>
    <scope>NUCLEOTIDE SEQUENCE [LARGE SCALE GENOMIC DNA]</scope>
    <source>
        <strain evidence="7">CCBAU 03422</strain>
    </source>
</reference>
<comment type="caution">
    <text evidence="6">The sequence shown here is derived from an EMBL/GenBank/DDBJ whole genome shotgun (WGS) entry which is preliminary data.</text>
</comment>
<dbReference type="InterPro" id="IPR001029">
    <property type="entry name" value="Flagellin_N"/>
</dbReference>
<dbReference type="GO" id="GO:0005198">
    <property type="term" value="F:structural molecule activity"/>
    <property type="evidence" value="ECO:0007669"/>
    <property type="project" value="UniProtKB-UniRule"/>
</dbReference>
<evidence type="ECO:0000259" key="5">
    <source>
        <dbReference type="Pfam" id="PF00700"/>
    </source>
</evidence>
<organism evidence="6 7">
    <name type="scientific">Phyllobacterium sophorae</name>
    <dbReference type="NCBI Taxonomy" id="1520277"/>
    <lineage>
        <taxon>Bacteria</taxon>
        <taxon>Pseudomonadati</taxon>
        <taxon>Pseudomonadota</taxon>
        <taxon>Alphaproteobacteria</taxon>
        <taxon>Hyphomicrobiales</taxon>
        <taxon>Phyllobacteriaceae</taxon>
        <taxon>Phyllobacterium</taxon>
    </lineage>
</organism>
<protein>
    <recommendedName>
        <fullName evidence="3">Flagellin</fullName>
    </recommendedName>
</protein>
<dbReference type="Proteomes" id="UP000241764">
    <property type="component" value="Unassembled WGS sequence"/>
</dbReference>
<evidence type="ECO:0000256" key="3">
    <source>
        <dbReference type="RuleBase" id="RU362073"/>
    </source>
</evidence>
<evidence type="ECO:0000256" key="2">
    <source>
        <dbReference type="ARBA" id="ARBA00023143"/>
    </source>
</evidence>
<gene>
    <name evidence="6" type="primary">flgL</name>
    <name evidence="6" type="ORF">CU103_21580</name>
</gene>
<keyword evidence="6" id="KW-0282">Flagellum</keyword>
<dbReference type="GO" id="GO:0005576">
    <property type="term" value="C:extracellular region"/>
    <property type="evidence" value="ECO:0007669"/>
    <property type="project" value="UniProtKB-SubCell"/>
</dbReference>
<dbReference type="PANTHER" id="PTHR42792:SF1">
    <property type="entry name" value="FLAGELLAR HOOK-ASSOCIATED PROTEIN 3"/>
    <property type="match status" value="1"/>
</dbReference>
<dbReference type="InterPro" id="IPR046358">
    <property type="entry name" value="Flagellin_C"/>
</dbReference>